<dbReference type="RefSeq" id="WP_173578704.1">
    <property type="nucleotide sequence ID" value="NZ_WOSW01000068.1"/>
</dbReference>
<reference evidence="10 11" key="1">
    <citation type="journal article" date="2020" name="Int. J. Syst. Evol. Microbiol.">
        <title>Novel acetic acid bacteria from cider fermentations: Acetobacter conturbans sp. nov. and Acetobacter fallax sp. nov.</title>
        <authorList>
            <person name="Sombolestani A.S."/>
            <person name="Cleenwerck I."/>
            <person name="Cnockaert M."/>
            <person name="Borremans W."/>
            <person name="Wieme A.D."/>
            <person name="De Vuyst L."/>
            <person name="Vandamme P."/>
        </authorList>
    </citation>
    <scope>NUCLEOTIDE SEQUENCE [LARGE SCALE GENOMIC DNA]</scope>
    <source>
        <strain evidence="10 11">LMG 1637</strain>
    </source>
</reference>
<organism evidence="10 11">
    <name type="scientific">Acetobacter fallax</name>
    <dbReference type="NCBI Taxonomy" id="1737473"/>
    <lineage>
        <taxon>Bacteria</taxon>
        <taxon>Pseudomonadati</taxon>
        <taxon>Pseudomonadota</taxon>
        <taxon>Alphaproteobacteria</taxon>
        <taxon>Acetobacterales</taxon>
        <taxon>Acetobacteraceae</taxon>
        <taxon>Acetobacter</taxon>
    </lineage>
</organism>
<evidence type="ECO:0000256" key="4">
    <source>
        <dbReference type="ARBA" id="ARBA00022723"/>
    </source>
</evidence>
<keyword evidence="4 8" id="KW-0479">Metal-binding</keyword>
<evidence type="ECO:0000256" key="7">
    <source>
        <dbReference type="ARBA" id="ARBA00038093"/>
    </source>
</evidence>
<dbReference type="PANTHER" id="PTHR33653">
    <property type="entry name" value="RIBONUCLEASE VAPC2"/>
    <property type="match status" value="1"/>
</dbReference>
<name>A0ABX0KCW4_9PROT</name>
<sequence>MYLLDTNVISEAAPSKKVASPELRYWMDANSDRLFLSVITVAEIVAGIEKVKRAGHEAKAARLGEWLATLVHLYARRILPVDLPVSQALGTLTDQVRARGHDPQMSDLTIAATARVHGLTVLTRNVRHFQLPELVVVNPFEELPDNPLRQT</sequence>
<dbReference type="Gene3D" id="3.40.50.1010">
    <property type="entry name" value="5'-nuclease"/>
    <property type="match status" value="1"/>
</dbReference>
<evidence type="ECO:0000256" key="8">
    <source>
        <dbReference type="HAMAP-Rule" id="MF_00265"/>
    </source>
</evidence>
<dbReference type="Proteomes" id="UP000615326">
    <property type="component" value="Unassembled WGS sequence"/>
</dbReference>
<comment type="function">
    <text evidence="8">Toxic component of a toxin-antitoxin (TA) system. An RNase.</text>
</comment>
<evidence type="ECO:0000256" key="3">
    <source>
        <dbReference type="ARBA" id="ARBA00022722"/>
    </source>
</evidence>
<feature type="binding site" evidence="8">
    <location>
        <position position="5"/>
    </location>
    <ligand>
        <name>Mg(2+)</name>
        <dbReference type="ChEBI" id="CHEBI:18420"/>
    </ligand>
</feature>
<evidence type="ECO:0000256" key="2">
    <source>
        <dbReference type="ARBA" id="ARBA00022649"/>
    </source>
</evidence>
<dbReference type="EC" id="3.1.-.-" evidence="8"/>
<accession>A0ABX0KCW4</accession>
<keyword evidence="2 8" id="KW-1277">Toxin-antitoxin system</keyword>
<evidence type="ECO:0000259" key="9">
    <source>
        <dbReference type="Pfam" id="PF01850"/>
    </source>
</evidence>
<evidence type="ECO:0000313" key="11">
    <source>
        <dbReference type="Proteomes" id="UP000615326"/>
    </source>
</evidence>
<comment type="caution">
    <text evidence="10">The sequence shown here is derived from an EMBL/GenBank/DDBJ whole genome shotgun (WGS) entry which is preliminary data.</text>
</comment>
<dbReference type="CDD" id="cd18746">
    <property type="entry name" value="PIN_VapC4-5_FitB-like"/>
    <property type="match status" value="1"/>
</dbReference>
<dbReference type="EMBL" id="WOSW01000068">
    <property type="protein sequence ID" value="NHO34282.1"/>
    <property type="molecule type" value="Genomic_DNA"/>
</dbReference>
<evidence type="ECO:0000256" key="5">
    <source>
        <dbReference type="ARBA" id="ARBA00022801"/>
    </source>
</evidence>
<dbReference type="InterPro" id="IPR050556">
    <property type="entry name" value="Type_II_TA_system_RNase"/>
</dbReference>
<keyword evidence="8" id="KW-0800">Toxin</keyword>
<keyword evidence="6 8" id="KW-0460">Magnesium</keyword>
<gene>
    <name evidence="8" type="primary">vapC</name>
    <name evidence="10" type="ORF">GOB84_17455</name>
</gene>
<dbReference type="PANTHER" id="PTHR33653:SF1">
    <property type="entry name" value="RIBONUCLEASE VAPC2"/>
    <property type="match status" value="1"/>
</dbReference>
<dbReference type="InterPro" id="IPR022907">
    <property type="entry name" value="VapC_family"/>
</dbReference>
<comment type="similarity">
    <text evidence="7 8">Belongs to the PINc/VapC protein family.</text>
</comment>
<feature type="domain" description="PIN" evidence="9">
    <location>
        <begin position="2"/>
        <end position="129"/>
    </location>
</feature>
<comment type="cofactor">
    <cofactor evidence="1 8">
        <name>Mg(2+)</name>
        <dbReference type="ChEBI" id="CHEBI:18420"/>
    </cofactor>
</comment>
<dbReference type="Pfam" id="PF01850">
    <property type="entry name" value="PIN"/>
    <property type="match status" value="1"/>
</dbReference>
<evidence type="ECO:0000256" key="6">
    <source>
        <dbReference type="ARBA" id="ARBA00022842"/>
    </source>
</evidence>
<dbReference type="InterPro" id="IPR029060">
    <property type="entry name" value="PIN-like_dom_sf"/>
</dbReference>
<feature type="binding site" evidence="8">
    <location>
        <position position="107"/>
    </location>
    <ligand>
        <name>Mg(2+)</name>
        <dbReference type="ChEBI" id="CHEBI:18420"/>
    </ligand>
</feature>
<dbReference type="InterPro" id="IPR002716">
    <property type="entry name" value="PIN_dom"/>
</dbReference>
<keyword evidence="3 8" id="KW-0540">Nuclease</keyword>
<keyword evidence="5 8" id="KW-0378">Hydrolase</keyword>
<evidence type="ECO:0000256" key="1">
    <source>
        <dbReference type="ARBA" id="ARBA00001946"/>
    </source>
</evidence>
<evidence type="ECO:0000313" key="10">
    <source>
        <dbReference type="EMBL" id="NHO34282.1"/>
    </source>
</evidence>
<protein>
    <recommendedName>
        <fullName evidence="8">Ribonuclease VapC</fullName>
        <shortName evidence="8">RNase VapC</shortName>
        <ecNumber evidence="8">3.1.-.-</ecNumber>
    </recommendedName>
    <alternativeName>
        <fullName evidence="8">Toxin VapC</fullName>
    </alternativeName>
</protein>
<dbReference type="HAMAP" id="MF_00265">
    <property type="entry name" value="VapC_Nob1"/>
    <property type="match status" value="1"/>
</dbReference>
<keyword evidence="11" id="KW-1185">Reference proteome</keyword>
<dbReference type="SUPFAM" id="SSF88723">
    <property type="entry name" value="PIN domain-like"/>
    <property type="match status" value="1"/>
</dbReference>
<proteinExistence type="inferred from homology"/>